<reference evidence="2 3" key="1">
    <citation type="submission" date="2019-03" db="EMBL/GenBank/DDBJ databases">
        <title>First draft genome of Liparis tanakae, snailfish: a comprehensive survey of snailfish specific genes.</title>
        <authorList>
            <person name="Kim W."/>
            <person name="Song I."/>
            <person name="Jeong J.-H."/>
            <person name="Kim D."/>
            <person name="Kim S."/>
            <person name="Ryu S."/>
            <person name="Song J.Y."/>
            <person name="Lee S.K."/>
        </authorList>
    </citation>
    <scope>NUCLEOTIDE SEQUENCE [LARGE SCALE GENOMIC DNA]</scope>
    <source>
        <tissue evidence="2">Muscle</tissue>
    </source>
</reference>
<dbReference type="Proteomes" id="UP000314294">
    <property type="component" value="Unassembled WGS sequence"/>
</dbReference>
<proteinExistence type="predicted"/>
<dbReference type="OrthoDB" id="10606108at2759"/>
<comment type="caution">
    <text evidence="2">The sequence shown here is derived from an EMBL/GenBank/DDBJ whole genome shotgun (WGS) entry which is preliminary data.</text>
</comment>
<dbReference type="AlphaFoldDB" id="A0A4Z2ISN8"/>
<dbReference type="EMBL" id="SRLO01000050">
    <property type="protein sequence ID" value="TNN80915.1"/>
    <property type="molecule type" value="Genomic_DNA"/>
</dbReference>
<keyword evidence="3" id="KW-1185">Reference proteome</keyword>
<evidence type="ECO:0000313" key="2">
    <source>
        <dbReference type="EMBL" id="TNN80915.1"/>
    </source>
</evidence>
<sequence length="200" mass="21746">MELKLSAMAPRLAALFPAPRRRSIFRALWYFSFNLQRVDKLFGDDLAKANVVAAASPEPPMTTWESEEELGFNHLCHPIKKPEVLELVSEGGALTAAQAAVCGQLQGSLGAVPAVPCKLVFALLYATLSSCCHTAGVDEVRLQQHGRRMCAALLTNQVALSITAYLRSPGTKYATDKDSPQKYQGTNVGTPKQRRTTESL</sequence>
<organism evidence="2 3">
    <name type="scientific">Liparis tanakae</name>
    <name type="common">Tanaka's snailfish</name>
    <dbReference type="NCBI Taxonomy" id="230148"/>
    <lineage>
        <taxon>Eukaryota</taxon>
        <taxon>Metazoa</taxon>
        <taxon>Chordata</taxon>
        <taxon>Craniata</taxon>
        <taxon>Vertebrata</taxon>
        <taxon>Euteleostomi</taxon>
        <taxon>Actinopterygii</taxon>
        <taxon>Neopterygii</taxon>
        <taxon>Teleostei</taxon>
        <taxon>Neoteleostei</taxon>
        <taxon>Acanthomorphata</taxon>
        <taxon>Eupercaria</taxon>
        <taxon>Perciformes</taxon>
        <taxon>Cottioidei</taxon>
        <taxon>Cottales</taxon>
        <taxon>Liparidae</taxon>
        <taxon>Liparis</taxon>
    </lineage>
</organism>
<name>A0A4Z2ISN8_9TELE</name>
<feature type="region of interest" description="Disordered" evidence="1">
    <location>
        <begin position="171"/>
        <end position="200"/>
    </location>
</feature>
<evidence type="ECO:0000256" key="1">
    <source>
        <dbReference type="SAM" id="MobiDB-lite"/>
    </source>
</evidence>
<protein>
    <submittedName>
        <fullName evidence="2">Uncharacterized protein</fullName>
    </submittedName>
</protein>
<gene>
    <name evidence="2" type="ORF">EYF80_008920</name>
</gene>
<feature type="compositionally biased region" description="Polar residues" evidence="1">
    <location>
        <begin position="181"/>
        <end position="190"/>
    </location>
</feature>
<accession>A0A4Z2ISN8</accession>
<evidence type="ECO:0000313" key="3">
    <source>
        <dbReference type="Proteomes" id="UP000314294"/>
    </source>
</evidence>